<keyword evidence="1" id="KW-0812">Transmembrane</keyword>
<accession>A0A8S5SS80</accession>
<feature type="transmembrane region" description="Helical" evidence="1">
    <location>
        <begin position="22"/>
        <end position="41"/>
    </location>
</feature>
<protein>
    <submittedName>
        <fullName evidence="2">Peptidase</fullName>
    </submittedName>
</protein>
<proteinExistence type="predicted"/>
<dbReference type="EMBL" id="BK032666">
    <property type="protein sequence ID" value="DAF53901.1"/>
    <property type="molecule type" value="Genomic_DNA"/>
</dbReference>
<reference evidence="2" key="1">
    <citation type="journal article" date="2021" name="Proc. Natl. Acad. Sci. U.S.A.">
        <title>A Catalog of Tens of Thousands of Viruses from Human Metagenomes Reveals Hidden Associations with Chronic Diseases.</title>
        <authorList>
            <person name="Tisza M.J."/>
            <person name="Buck C.B."/>
        </authorList>
    </citation>
    <scope>NUCLEOTIDE SEQUENCE</scope>
    <source>
        <strain evidence="2">Ct2Qy24</strain>
    </source>
</reference>
<keyword evidence="1" id="KW-0472">Membrane</keyword>
<keyword evidence="1" id="KW-1133">Transmembrane helix</keyword>
<name>A0A8S5SS80_9CAUD</name>
<evidence type="ECO:0000313" key="2">
    <source>
        <dbReference type="EMBL" id="DAF53901.1"/>
    </source>
</evidence>
<sequence length="122" mass="13659">MEFLKDSLECIKLFFEEYGKTITGIVGLISIAGAIAGGGFHRRKDPEKPEKEEKCNITIQNSKLENSQVAETINNYGLSPAEVKEVASEVVVQETKNKPNVYVQEEEPVDAKPGDIWYKIEK</sequence>
<organism evidence="2">
    <name type="scientific">Myoviridae sp. ct2Qy24</name>
    <dbReference type="NCBI Taxonomy" id="2827656"/>
    <lineage>
        <taxon>Viruses</taxon>
        <taxon>Duplodnaviria</taxon>
        <taxon>Heunggongvirae</taxon>
        <taxon>Uroviricota</taxon>
        <taxon>Caudoviricetes</taxon>
    </lineage>
</organism>
<evidence type="ECO:0000256" key="1">
    <source>
        <dbReference type="SAM" id="Phobius"/>
    </source>
</evidence>